<accession>A0A7S3MXK4</accession>
<keyword evidence="1" id="KW-0653">Protein transport</keyword>
<organism evidence="3">
    <name type="scientific">Strombidium inclinatum</name>
    <dbReference type="NCBI Taxonomy" id="197538"/>
    <lineage>
        <taxon>Eukaryota</taxon>
        <taxon>Sar</taxon>
        <taxon>Alveolata</taxon>
        <taxon>Ciliophora</taxon>
        <taxon>Intramacronucleata</taxon>
        <taxon>Spirotrichea</taxon>
        <taxon>Oligotrichia</taxon>
        <taxon>Strombidiidae</taxon>
        <taxon>Strombidium</taxon>
    </lineage>
</organism>
<keyword evidence="1" id="KW-0143">Chaperone</keyword>
<evidence type="ECO:0000313" key="3">
    <source>
        <dbReference type="EMBL" id="CAE0326134.1"/>
    </source>
</evidence>
<dbReference type="GO" id="GO:0015031">
    <property type="term" value="P:protein transport"/>
    <property type="evidence" value="ECO:0007669"/>
    <property type="project" value="UniProtKB-KW"/>
</dbReference>
<comment type="function">
    <text evidence="1">Mitochondrial intermembrane chaperone that participates in the import and insertion of some multi-pass transmembrane proteins into the mitochondrial inner membrane. Also required for the transfer of beta-barrel precursors from the TOM complex to the sorting and assembly machinery (SAM complex) of the outer membrane. Acts as a chaperone-like protein that protects the hydrophobic precursors from aggregation and guide them through the mitochondrial intermembrane space.</text>
</comment>
<keyword evidence="1" id="KW-0496">Mitochondrion</keyword>
<proteinExistence type="inferred from homology"/>
<gene>
    <name evidence="3" type="ORF">SINC0208_LOCUS6760</name>
</gene>
<name>A0A7S3MXK4_9SPIT</name>
<reference evidence="3" key="1">
    <citation type="submission" date="2021-01" db="EMBL/GenBank/DDBJ databases">
        <authorList>
            <person name="Corre E."/>
            <person name="Pelletier E."/>
            <person name="Niang G."/>
            <person name="Scheremetjew M."/>
            <person name="Finn R."/>
            <person name="Kale V."/>
            <person name="Holt S."/>
            <person name="Cochrane G."/>
            <person name="Meng A."/>
            <person name="Brown T."/>
            <person name="Cohen L."/>
        </authorList>
    </citation>
    <scope>NUCLEOTIDE SEQUENCE</scope>
    <source>
        <strain evidence="3">S3</strain>
    </source>
</reference>
<dbReference type="EMBL" id="HBIH01016476">
    <property type="protein sequence ID" value="CAE0326134.1"/>
    <property type="molecule type" value="Transcribed_RNA"/>
</dbReference>
<keyword evidence="1" id="KW-0813">Transport</keyword>
<dbReference type="InterPro" id="IPR035427">
    <property type="entry name" value="Tim10-like_dom_sf"/>
</dbReference>
<dbReference type="InterPro" id="IPR004217">
    <property type="entry name" value="Tim10-like"/>
</dbReference>
<feature type="domain" description="Tim10-like" evidence="2">
    <location>
        <begin position="25"/>
        <end position="61"/>
    </location>
</feature>
<comment type="subunit">
    <text evidence="1">Heterohexamer.</text>
</comment>
<comment type="similarity">
    <text evidence="1">Belongs to the small Tim family.</text>
</comment>
<keyword evidence="1" id="KW-1015">Disulfide bond</keyword>
<comment type="subcellular location">
    <subcellularLocation>
        <location evidence="1">Mitochondrion inner membrane</location>
        <topology evidence="1">Peripheral membrane protein</topology>
        <orientation evidence="1">Intermembrane side</orientation>
    </subcellularLocation>
</comment>
<dbReference type="GO" id="GO:0005743">
    <property type="term" value="C:mitochondrial inner membrane"/>
    <property type="evidence" value="ECO:0007669"/>
    <property type="project" value="UniProtKB-SubCell"/>
</dbReference>
<sequence>MVKRAQVHPMTTADMRRERYHHLSSYFQHVHDACFMKCADSNNLNYLSIDEGVCFRNCITKVGYFMPTMPYNMEGSGFQSVEEEIRGAKESAHHPTGHEDL</sequence>
<dbReference type="SUPFAM" id="SSF144122">
    <property type="entry name" value="Tim10-like"/>
    <property type="match status" value="1"/>
</dbReference>
<dbReference type="AlphaFoldDB" id="A0A7S3MXK4"/>
<keyword evidence="1" id="KW-0999">Mitochondrion inner membrane</keyword>
<keyword evidence="1" id="KW-0811">Translocation</keyword>
<keyword evidence="1" id="KW-0472">Membrane</keyword>
<evidence type="ECO:0000256" key="1">
    <source>
        <dbReference type="RuleBase" id="RU367043"/>
    </source>
</evidence>
<comment type="domain">
    <text evidence="1">The twin CX3C motif contains 4 conserved Cys residues that form 2 disulfide bonds in the mitochondrial intermembrane space.</text>
</comment>
<protein>
    <recommendedName>
        <fullName evidence="1">Mitochondrial import inner membrane translocase subunit</fullName>
    </recommendedName>
</protein>
<evidence type="ECO:0000259" key="2">
    <source>
        <dbReference type="Pfam" id="PF02953"/>
    </source>
</evidence>
<dbReference type="Gene3D" id="1.10.287.810">
    <property type="entry name" value="Mitochondrial import inner membrane translocase subunit tim13 like domains"/>
    <property type="match status" value="1"/>
</dbReference>
<dbReference type="Pfam" id="PF02953">
    <property type="entry name" value="zf-Tim10_DDP"/>
    <property type="match status" value="1"/>
</dbReference>